<protein>
    <recommendedName>
        <fullName evidence="2 5">Basal-body rod modification protein FlgD</fullName>
    </recommendedName>
</protein>
<proteinExistence type="inferred from homology"/>
<dbReference type="EMBL" id="CP117411">
    <property type="protein sequence ID" value="WCT73641.1"/>
    <property type="molecule type" value="Genomic_DNA"/>
</dbReference>
<dbReference type="InterPro" id="IPR025965">
    <property type="entry name" value="FlgD/Vpr_Ig-like"/>
</dbReference>
<name>A0ABY7TKZ7_9SPHN</name>
<evidence type="ECO:0000256" key="4">
    <source>
        <dbReference type="ARBA" id="ARBA00024746"/>
    </source>
</evidence>
<evidence type="ECO:0000313" key="8">
    <source>
        <dbReference type="EMBL" id="WCT73641.1"/>
    </source>
</evidence>
<feature type="domain" description="FlgD/Vpr Ig-like" evidence="6">
    <location>
        <begin position="116"/>
        <end position="182"/>
    </location>
</feature>
<dbReference type="Proteomes" id="UP001220395">
    <property type="component" value="Chromosome"/>
</dbReference>
<comment type="function">
    <text evidence="4 5">Required for flagellar hook formation. May act as a scaffolding protein.</text>
</comment>
<comment type="similarity">
    <text evidence="1 5">Belongs to the FlgD family.</text>
</comment>
<sequence length="228" mass="22874">MTSITGSSYLDTLTSSSSKTAATGTATSKSKTLDQNDFLKLLTTQLKTQDPFAPVDNSQMVAQMAQFSSVAGISEMNSSLKAMAGDISASRVGGAASWIGKSALVSSDIATPLSGGGYAGEVTLPSAAKSAQVTFTDADGNILHQSSYGETAAGQLAFAWDGKDAAGNAVATGPLAINVTAYAKNGTAMTATTSTWTPIASVESPASGATKLSTALGSISPSQVLRLS</sequence>
<keyword evidence="8" id="KW-0966">Cell projection</keyword>
<dbReference type="Pfam" id="PF03963">
    <property type="entry name" value="FlgD"/>
    <property type="match status" value="1"/>
</dbReference>
<evidence type="ECO:0000259" key="6">
    <source>
        <dbReference type="Pfam" id="PF13860"/>
    </source>
</evidence>
<keyword evidence="9" id="KW-1185">Reference proteome</keyword>
<keyword evidence="8" id="KW-0282">Flagellum</keyword>
<feature type="domain" description="FlgD Tudor-like" evidence="7">
    <location>
        <begin position="94"/>
        <end position="224"/>
    </location>
</feature>
<dbReference type="Pfam" id="PF13861">
    <property type="entry name" value="FLgD_tudor"/>
    <property type="match status" value="1"/>
</dbReference>
<dbReference type="InterPro" id="IPR025963">
    <property type="entry name" value="FLgD_Tudor"/>
</dbReference>
<evidence type="ECO:0000256" key="1">
    <source>
        <dbReference type="ARBA" id="ARBA00010577"/>
    </source>
</evidence>
<evidence type="ECO:0000256" key="5">
    <source>
        <dbReference type="RuleBase" id="RU362076"/>
    </source>
</evidence>
<keyword evidence="3 5" id="KW-1005">Bacterial flagellum biogenesis</keyword>
<dbReference type="Gene3D" id="2.60.40.4070">
    <property type="match status" value="1"/>
</dbReference>
<reference evidence="8 9" key="1">
    <citation type="submission" date="2023-02" db="EMBL/GenBank/DDBJ databases">
        <title>Genome sequence of Sphingomonas naphthae.</title>
        <authorList>
            <person name="Kim S."/>
            <person name="Heo J."/>
            <person name="Kwon S.-W."/>
        </authorList>
    </citation>
    <scope>NUCLEOTIDE SEQUENCE [LARGE SCALE GENOMIC DNA]</scope>
    <source>
        <strain evidence="8 9">KACC 18716</strain>
    </source>
</reference>
<organism evidence="8 9">
    <name type="scientific">Sphingomonas naphthae</name>
    <dbReference type="NCBI Taxonomy" id="1813468"/>
    <lineage>
        <taxon>Bacteria</taxon>
        <taxon>Pseudomonadati</taxon>
        <taxon>Pseudomonadota</taxon>
        <taxon>Alphaproteobacteria</taxon>
        <taxon>Sphingomonadales</taxon>
        <taxon>Sphingomonadaceae</taxon>
        <taxon>Sphingomonas</taxon>
    </lineage>
</organism>
<dbReference type="RefSeq" id="WP_273688041.1">
    <property type="nucleotide sequence ID" value="NZ_CP117411.1"/>
</dbReference>
<evidence type="ECO:0000256" key="2">
    <source>
        <dbReference type="ARBA" id="ARBA00016013"/>
    </source>
</evidence>
<evidence type="ECO:0000256" key="3">
    <source>
        <dbReference type="ARBA" id="ARBA00022795"/>
    </source>
</evidence>
<dbReference type="InterPro" id="IPR005648">
    <property type="entry name" value="FlgD"/>
</dbReference>
<evidence type="ECO:0000313" key="9">
    <source>
        <dbReference type="Proteomes" id="UP001220395"/>
    </source>
</evidence>
<keyword evidence="8" id="KW-0969">Cilium</keyword>
<gene>
    <name evidence="8" type="ORF">PQ455_18855</name>
</gene>
<accession>A0ABY7TKZ7</accession>
<dbReference type="Pfam" id="PF13860">
    <property type="entry name" value="FlgD_ig"/>
    <property type="match status" value="1"/>
</dbReference>
<evidence type="ECO:0000259" key="7">
    <source>
        <dbReference type="Pfam" id="PF13861"/>
    </source>
</evidence>
<dbReference type="Gene3D" id="2.30.30.910">
    <property type="match status" value="1"/>
</dbReference>